<keyword evidence="2 5" id="KW-0690">Ribosome biogenesis</keyword>
<dbReference type="HAMAP" id="MF_00014">
    <property type="entry name" value="Ribosome_mat_RimM"/>
    <property type="match status" value="1"/>
</dbReference>
<evidence type="ECO:0000256" key="1">
    <source>
        <dbReference type="ARBA" id="ARBA00022490"/>
    </source>
</evidence>
<dbReference type="NCBIfam" id="TIGR02273">
    <property type="entry name" value="16S_RimM"/>
    <property type="match status" value="1"/>
</dbReference>
<dbReference type="RefSeq" id="WP_129079393.1">
    <property type="nucleotide sequence ID" value="NZ_QOUX01000046.1"/>
</dbReference>
<name>A0A4Q0VRJ6_9BACI</name>
<proteinExistence type="inferred from homology"/>
<evidence type="ECO:0000256" key="3">
    <source>
        <dbReference type="ARBA" id="ARBA00022552"/>
    </source>
</evidence>
<evidence type="ECO:0000256" key="5">
    <source>
        <dbReference type="HAMAP-Rule" id="MF_00014"/>
    </source>
</evidence>
<dbReference type="Proteomes" id="UP000290649">
    <property type="component" value="Unassembled WGS sequence"/>
</dbReference>
<feature type="domain" description="PRC-barrel" evidence="7">
    <location>
        <begin position="97"/>
        <end position="171"/>
    </location>
</feature>
<dbReference type="GO" id="GO:0042274">
    <property type="term" value="P:ribosomal small subunit biogenesis"/>
    <property type="evidence" value="ECO:0007669"/>
    <property type="project" value="UniProtKB-UniRule"/>
</dbReference>
<dbReference type="GO" id="GO:0043022">
    <property type="term" value="F:ribosome binding"/>
    <property type="evidence" value="ECO:0007669"/>
    <property type="project" value="InterPro"/>
</dbReference>
<evidence type="ECO:0000256" key="4">
    <source>
        <dbReference type="ARBA" id="ARBA00023186"/>
    </source>
</evidence>
<comment type="subunit">
    <text evidence="5">Binds ribosomal protein uS19.</text>
</comment>
<dbReference type="Pfam" id="PF05239">
    <property type="entry name" value="PRC"/>
    <property type="match status" value="1"/>
</dbReference>
<organism evidence="8 9">
    <name type="scientific">Anaerobacillus alkaliphilus</name>
    <dbReference type="NCBI Taxonomy" id="1548597"/>
    <lineage>
        <taxon>Bacteria</taxon>
        <taxon>Bacillati</taxon>
        <taxon>Bacillota</taxon>
        <taxon>Bacilli</taxon>
        <taxon>Bacillales</taxon>
        <taxon>Bacillaceae</taxon>
        <taxon>Anaerobacillus</taxon>
    </lineage>
</organism>
<feature type="domain" description="RimM N-terminal" evidence="6">
    <location>
        <begin position="7"/>
        <end position="90"/>
    </location>
</feature>
<dbReference type="GO" id="GO:0005840">
    <property type="term" value="C:ribosome"/>
    <property type="evidence" value="ECO:0007669"/>
    <property type="project" value="InterPro"/>
</dbReference>
<comment type="caution">
    <text evidence="8">The sequence shown here is derived from an EMBL/GenBank/DDBJ whole genome shotgun (WGS) entry which is preliminary data.</text>
</comment>
<comment type="similarity">
    <text evidence="5">Belongs to the RimM family.</text>
</comment>
<accession>A0A4Q0VRJ6</accession>
<reference evidence="8 9" key="1">
    <citation type="journal article" date="2019" name="Int. J. Syst. Evol. Microbiol.">
        <title>Anaerobacillus alkaliphilus sp. nov., a novel alkaliphilic and moderately halophilic bacterium.</title>
        <authorList>
            <person name="Borsodi A.K."/>
            <person name="Aszalos J.M."/>
            <person name="Bihari P."/>
            <person name="Nagy I."/>
            <person name="Schumann P."/>
            <person name="Sproer C."/>
            <person name="Kovacs A.L."/>
            <person name="Boka K."/>
            <person name="Dobosy P."/>
            <person name="Ovari M."/>
            <person name="Szili-Kovacs T."/>
            <person name="Toth E."/>
        </authorList>
    </citation>
    <scope>NUCLEOTIDE SEQUENCE [LARGE SCALE GENOMIC DNA]</scope>
    <source>
        <strain evidence="8 9">B16-10</strain>
    </source>
</reference>
<dbReference type="OrthoDB" id="9810331at2"/>
<keyword evidence="4 5" id="KW-0143">Chaperone</keyword>
<sequence>MTKWFNVGKVVNTHGVRGEVRVISSTDFADERFAKGAKLYLEHKDFNEKLLLKVASHRQHKNFDLLTFENYHNINDVVAFKGGVLQVDEKQLSELDEEEFYYHEIIGCDVETDQGEAIGKVKEILATGANDVWVIQRRNGGKDLLVPYIEQVVKEVDIKEKRVVIHLMEGLE</sequence>
<dbReference type="InterPro" id="IPR009000">
    <property type="entry name" value="Transl_B-barrel_sf"/>
</dbReference>
<dbReference type="InterPro" id="IPR027275">
    <property type="entry name" value="PRC-brl_dom"/>
</dbReference>
<keyword evidence="9" id="KW-1185">Reference proteome</keyword>
<dbReference type="Gene3D" id="2.30.30.240">
    <property type="entry name" value="PRC-barrel domain"/>
    <property type="match status" value="1"/>
</dbReference>
<dbReference type="GO" id="GO:0005737">
    <property type="term" value="C:cytoplasm"/>
    <property type="evidence" value="ECO:0007669"/>
    <property type="project" value="UniProtKB-SubCell"/>
</dbReference>
<dbReference type="InterPro" id="IPR002676">
    <property type="entry name" value="RimM_N"/>
</dbReference>
<comment type="domain">
    <text evidence="5">The PRC barrel domain binds ribosomal protein uS19.</text>
</comment>
<gene>
    <name evidence="5 8" type="primary">rimM</name>
    <name evidence="8" type="ORF">DS745_16925</name>
</gene>
<dbReference type="PANTHER" id="PTHR33692:SF1">
    <property type="entry name" value="RIBOSOME MATURATION FACTOR RIMM"/>
    <property type="match status" value="1"/>
</dbReference>
<dbReference type="SUPFAM" id="SSF50346">
    <property type="entry name" value="PRC-barrel domain"/>
    <property type="match status" value="1"/>
</dbReference>
<dbReference type="PANTHER" id="PTHR33692">
    <property type="entry name" value="RIBOSOME MATURATION FACTOR RIMM"/>
    <property type="match status" value="1"/>
</dbReference>
<dbReference type="Gene3D" id="2.40.30.60">
    <property type="entry name" value="RimM"/>
    <property type="match status" value="1"/>
</dbReference>
<evidence type="ECO:0000256" key="2">
    <source>
        <dbReference type="ARBA" id="ARBA00022517"/>
    </source>
</evidence>
<evidence type="ECO:0000313" key="8">
    <source>
        <dbReference type="EMBL" id="RXI98030.1"/>
    </source>
</evidence>
<dbReference type="InterPro" id="IPR011961">
    <property type="entry name" value="RimM"/>
</dbReference>
<comment type="function">
    <text evidence="5">An accessory protein needed during the final step in the assembly of 30S ribosomal subunit, possibly for assembly of the head region. Essential for efficient processing of 16S rRNA. May be needed both before and after RbfA during the maturation of 16S rRNA. It has affinity for free ribosomal 30S subunits but not for 70S ribosomes.</text>
</comment>
<dbReference type="EMBL" id="QOUX01000046">
    <property type="protein sequence ID" value="RXI98030.1"/>
    <property type="molecule type" value="Genomic_DNA"/>
</dbReference>
<keyword evidence="1 5" id="KW-0963">Cytoplasm</keyword>
<protein>
    <recommendedName>
        <fullName evidence="5">Ribosome maturation factor RimM</fullName>
    </recommendedName>
</protein>
<evidence type="ECO:0000259" key="7">
    <source>
        <dbReference type="Pfam" id="PF05239"/>
    </source>
</evidence>
<dbReference type="InterPro" id="IPR036976">
    <property type="entry name" value="RimM_N_sf"/>
</dbReference>
<keyword evidence="3 5" id="KW-0698">rRNA processing</keyword>
<dbReference type="SUPFAM" id="SSF50447">
    <property type="entry name" value="Translation proteins"/>
    <property type="match status" value="1"/>
</dbReference>
<comment type="subcellular location">
    <subcellularLocation>
        <location evidence="5">Cytoplasm</location>
    </subcellularLocation>
</comment>
<dbReference type="GO" id="GO:0006364">
    <property type="term" value="P:rRNA processing"/>
    <property type="evidence" value="ECO:0007669"/>
    <property type="project" value="UniProtKB-UniRule"/>
</dbReference>
<dbReference type="InterPro" id="IPR011033">
    <property type="entry name" value="PRC_barrel-like_sf"/>
</dbReference>
<dbReference type="Pfam" id="PF01782">
    <property type="entry name" value="RimM"/>
    <property type="match status" value="1"/>
</dbReference>
<evidence type="ECO:0000259" key="6">
    <source>
        <dbReference type="Pfam" id="PF01782"/>
    </source>
</evidence>
<evidence type="ECO:0000313" key="9">
    <source>
        <dbReference type="Proteomes" id="UP000290649"/>
    </source>
</evidence>
<dbReference type="AlphaFoldDB" id="A0A4Q0VRJ6"/>